<feature type="domain" description="HTH marR-type" evidence="4">
    <location>
        <begin position="33"/>
        <end position="166"/>
    </location>
</feature>
<keyword evidence="2" id="KW-0238">DNA-binding</keyword>
<evidence type="ECO:0000256" key="2">
    <source>
        <dbReference type="ARBA" id="ARBA00023125"/>
    </source>
</evidence>
<reference evidence="5 6" key="1">
    <citation type="submission" date="2018-05" db="EMBL/GenBank/DDBJ databases">
        <title>Pararhodobacter marina sp. nov., isolated from deep-sea water of the Indian Ocean.</title>
        <authorList>
            <person name="Lai Q.Sr."/>
            <person name="Liu X."/>
            <person name="Shao Z."/>
        </authorList>
    </citation>
    <scope>NUCLEOTIDE SEQUENCE [LARGE SCALE GENOMIC DNA]</scope>
    <source>
        <strain evidence="5 6">CIC4N-9</strain>
    </source>
</reference>
<dbReference type="InterPro" id="IPR000835">
    <property type="entry name" value="HTH_MarR-typ"/>
</dbReference>
<keyword evidence="1" id="KW-0805">Transcription regulation</keyword>
<accession>A0A2U2C7E9</accession>
<organism evidence="5 6">
    <name type="scientific">Pararhodobacter marinus</name>
    <dbReference type="NCBI Taxonomy" id="2184063"/>
    <lineage>
        <taxon>Bacteria</taxon>
        <taxon>Pseudomonadati</taxon>
        <taxon>Pseudomonadota</taxon>
        <taxon>Alphaproteobacteria</taxon>
        <taxon>Rhodobacterales</taxon>
        <taxon>Paracoccaceae</taxon>
        <taxon>Pararhodobacter</taxon>
    </lineage>
</organism>
<dbReference type="PROSITE" id="PS50995">
    <property type="entry name" value="HTH_MARR_2"/>
    <property type="match status" value="1"/>
</dbReference>
<comment type="caution">
    <text evidence="5">The sequence shown here is derived from an EMBL/GenBank/DDBJ whole genome shotgun (WGS) entry which is preliminary data.</text>
</comment>
<dbReference type="RefSeq" id="WP_109534233.1">
    <property type="nucleotide sequence ID" value="NZ_CAXPUO010000095.1"/>
</dbReference>
<gene>
    <name evidence="5" type="ORF">C4N9_15405</name>
</gene>
<evidence type="ECO:0000313" key="6">
    <source>
        <dbReference type="Proteomes" id="UP000244940"/>
    </source>
</evidence>
<dbReference type="Proteomes" id="UP000244940">
    <property type="component" value="Unassembled WGS sequence"/>
</dbReference>
<dbReference type="OrthoDB" id="8906692at2"/>
<dbReference type="GeneID" id="94366282"/>
<keyword evidence="6" id="KW-1185">Reference proteome</keyword>
<evidence type="ECO:0000313" key="5">
    <source>
        <dbReference type="EMBL" id="PWE27818.1"/>
    </source>
</evidence>
<dbReference type="GO" id="GO:0003677">
    <property type="term" value="F:DNA binding"/>
    <property type="evidence" value="ECO:0007669"/>
    <property type="project" value="UniProtKB-KW"/>
</dbReference>
<dbReference type="InterPro" id="IPR052067">
    <property type="entry name" value="Metal_resp_HTH_trans_reg"/>
</dbReference>
<dbReference type="EMBL" id="QEYD01000009">
    <property type="protein sequence ID" value="PWE27818.1"/>
    <property type="molecule type" value="Genomic_DNA"/>
</dbReference>
<dbReference type="SUPFAM" id="SSF46785">
    <property type="entry name" value="Winged helix' DNA-binding domain"/>
    <property type="match status" value="1"/>
</dbReference>
<dbReference type="PANTHER" id="PTHR35790:SF4">
    <property type="entry name" value="HTH-TYPE TRANSCRIPTIONAL REGULATOR PCHR"/>
    <property type="match status" value="1"/>
</dbReference>
<dbReference type="SMART" id="SM00347">
    <property type="entry name" value="HTH_MARR"/>
    <property type="match status" value="1"/>
</dbReference>
<proteinExistence type="predicted"/>
<dbReference type="Gene3D" id="1.10.10.10">
    <property type="entry name" value="Winged helix-like DNA-binding domain superfamily/Winged helix DNA-binding domain"/>
    <property type="match status" value="1"/>
</dbReference>
<dbReference type="PRINTS" id="PR00598">
    <property type="entry name" value="HTHMARR"/>
</dbReference>
<evidence type="ECO:0000256" key="1">
    <source>
        <dbReference type="ARBA" id="ARBA00023015"/>
    </source>
</evidence>
<sequence>MTRDAARAAPSDLSNGSNLPALDRDGHSVLDLDGYIPFLISAVGNKWSRSSSNLYLKEFGIGVTEWRMLAMLAIEPRITAYRMCQVIGLDKAAASRGLKAMEARGLVRSWQEDPQNHRKLIELTDEGWALHDRIIVVARRREALMLADLSRDEVATLAALLRRMHKRIPDLLAIDSEDF</sequence>
<name>A0A2U2C7E9_9RHOB</name>
<dbReference type="PANTHER" id="PTHR35790">
    <property type="entry name" value="HTH-TYPE TRANSCRIPTIONAL REGULATOR PCHR"/>
    <property type="match status" value="1"/>
</dbReference>
<dbReference type="Pfam" id="PF12802">
    <property type="entry name" value="MarR_2"/>
    <property type="match status" value="1"/>
</dbReference>
<dbReference type="InterPro" id="IPR036388">
    <property type="entry name" value="WH-like_DNA-bd_sf"/>
</dbReference>
<keyword evidence="3" id="KW-0804">Transcription</keyword>
<dbReference type="GO" id="GO:0003700">
    <property type="term" value="F:DNA-binding transcription factor activity"/>
    <property type="evidence" value="ECO:0007669"/>
    <property type="project" value="InterPro"/>
</dbReference>
<dbReference type="AlphaFoldDB" id="A0A2U2C7E9"/>
<protein>
    <submittedName>
        <fullName evidence="5">MarR family transcriptional regulator</fullName>
    </submittedName>
</protein>
<evidence type="ECO:0000259" key="4">
    <source>
        <dbReference type="PROSITE" id="PS50995"/>
    </source>
</evidence>
<evidence type="ECO:0000256" key="3">
    <source>
        <dbReference type="ARBA" id="ARBA00023163"/>
    </source>
</evidence>
<dbReference type="InterPro" id="IPR036390">
    <property type="entry name" value="WH_DNA-bd_sf"/>
</dbReference>